<dbReference type="RefSeq" id="WP_190431050.1">
    <property type="nucleotide sequence ID" value="NZ_JAMPKM010000001.1"/>
</dbReference>
<dbReference type="Proteomes" id="UP001464891">
    <property type="component" value="Unassembled WGS sequence"/>
</dbReference>
<accession>A0ABV0J350</accession>
<dbReference type="PANTHER" id="PTHR47432">
    <property type="entry name" value="CELL WALL ASSEMBLY REGULATOR SMI1"/>
    <property type="match status" value="1"/>
</dbReference>
<feature type="domain" description="Knr4/Smi1-like" evidence="1">
    <location>
        <begin position="56"/>
        <end position="199"/>
    </location>
</feature>
<dbReference type="InterPro" id="IPR037883">
    <property type="entry name" value="Knr4/Smi1-like_sf"/>
</dbReference>
<proteinExistence type="predicted"/>
<organism evidence="2 3">
    <name type="scientific">Trichocoleus desertorum GB2-A4</name>
    <dbReference type="NCBI Taxonomy" id="2933944"/>
    <lineage>
        <taxon>Bacteria</taxon>
        <taxon>Bacillati</taxon>
        <taxon>Cyanobacteriota</taxon>
        <taxon>Cyanophyceae</taxon>
        <taxon>Leptolyngbyales</taxon>
        <taxon>Trichocoleusaceae</taxon>
        <taxon>Trichocoleus</taxon>
    </lineage>
</organism>
<keyword evidence="3" id="KW-1185">Reference proteome</keyword>
<dbReference type="InterPro" id="IPR051873">
    <property type="entry name" value="KNR4/SMI1_regulator"/>
</dbReference>
<name>A0ABV0J350_9CYAN</name>
<evidence type="ECO:0000259" key="1">
    <source>
        <dbReference type="SMART" id="SM00860"/>
    </source>
</evidence>
<gene>
    <name evidence="2" type="ORF">NC998_00125</name>
</gene>
<evidence type="ECO:0000313" key="2">
    <source>
        <dbReference type="EMBL" id="MEP0815496.1"/>
    </source>
</evidence>
<dbReference type="SUPFAM" id="SSF160631">
    <property type="entry name" value="SMI1/KNR4-like"/>
    <property type="match status" value="1"/>
</dbReference>
<comment type="caution">
    <text evidence="2">The sequence shown here is derived from an EMBL/GenBank/DDBJ whole genome shotgun (WGS) entry which is preliminary data.</text>
</comment>
<evidence type="ECO:0000313" key="3">
    <source>
        <dbReference type="Proteomes" id="UP001464891"/>
    </source>
</evidence>
<dbReference type="PANTHER" id="PTHR47432:SF1">
    <property type="entry name" value="CELL WALL ASSEMBLY REGULATOR SMI1"/>
    <property type="match status" value="1"/>
</dbReference>
<dbReference type="Pfam" id="PF09346">
    <property type="entry name" value="SMI1_KNR4"/>
    <property type="match status" value="1"/>
</dbReference>
<sequence length="234" mass="26503">MKRRTFLTLFSGSVLAPAGINYRQSQSATKMDELWLDLDHWLSEHLPEVLADLNSGCSSEQLSELEYRLDCNLPEDFKAFYRHHNGQKGNTTGLFLGLEFLDTDNIYSEWLAWRDLALEDEELATAIESESFPQDAIKTLYINLKWIPIARDWTGNHLGIDLDPGPTGTFGQVINFGADEDRKFVLAPSLTGFIAWMLDQYQSGNYQANERSLALQDPPNQHFLDVVPLVFGGN</sequence>
<dbReference type="SMART" id="SM00860">
    <property type="entry name" value="SMI1_KNR4"/>
    <property type="match status" value="1"/>
</dbReference>
<reference evidence="2 3" key="1">
    <citation type="submission" date="2022-04" db="EMBL/GenBank/DDBJ databases">
        <title>Positive selection, recombination, and allopatry shape intraspecific diversity of widespread and dominant cyanobacteria.</title>
        <authorList>
            <person name="Wei J."/>
            <person name="Shu W."/>
            <person name="Hu C."/>
        </authorList>
    </citation>
    <scope>NUCLEOTIDE SEQUENCE [LARGE SCALE GENOMIC DNA]</scope>
    <source>
        <strain evidence="2 3">GB2-A4</strain>
    </source>
</reference>
<dbReference type="Gene3D" id="3.40.1580.10">
    <property type="entry name" value="SMI1/KNR4-like"/>
    <property type="match status" value="1"/>
</dbReference>
<dbReference type="EMBL" id="JAMPKM010000001">
    <property type="protein sequence ID" value="MEP0815496.1"/>
    <property type="molecule type" value="Genomic_DNA"/>
</dbReference>
<dbReference type="InterPro" id="IPR018958">
    <property type="entry name" value="Knr4/Smi1-like_dom"/>
</dbReference>
<protein>
    <submittedName>
        <fullName evidence="2">SMI1/KNR4 family protein</fullName>
    </submittedName>
</protein>